<feature type="DNA-binding region" description="Homeobox" evidence="23">
    <location>
        <begin position="930"/>
        <end position="978"/>
    </location>
</feature>
<protein>
    <recommendedName>
        <fullName evidence="19">Zinc finger E-box-binding homeobox 2</fullName>
    </recommendedName>
    <alternativeName>
        <fullName evidence="20">Smad-interacting protein 1</fullName>
    </alternativeName>
    <alternativeName>
        <fullName evidence="21">Zinc finger homeobox protein 1b</fullName>
    </alternativeName>
</protein>
<evidence type="ECO:0000256" key="6">
    <source>
        <dbReference type="ARBA" id="ARBA00022553"/>
    </source>
</evidence>
<keyword evidence="6" id="KW-0597">Phosphoprotein</keyword>
<feature type="region of interest" description="Disordered" evidence="24">
    <location>
        <begin position="1113"/>
        <end position="1132"/>
    </location>
</feature>
<dbReference type="SUPFAM" id="SSF46689">
    <property type="entry name" value="Homeodomain-like"/>
    <property type="match status" value="1"/>
</dbReference>
<feature type="compositionally biased region" description="Basic and acidic residues" evidence="24">
    <location>
        <begin position="1407"/>
        <end position="1426"/>
    </location>
</feature>
<keyword evidence="7" id="KW-0479">Metal-binding</keyword>
<feature type="compositionally biased region" description="Acidic residues" evidence="24">
    <location>
        <begin position="310"/>
        <end position="325"/>
    </location>
</feature>
<dbReference type="GO" id="GO:0000122">
    <property type="term" value="P:negative regulation of transcription by RNA polymerase II"/>
    <property type="evidence" value="ECO:0007669"/>
    <property type="project" value="UniProtKB-ARBA"/>
</dbReference>
<dbReference type="InterPro" id="IPR009057">
    <property type="entry name" value="Homeodomain-like_sf"/>
</dbReference>
<feature type="compositionally biased region" description="Low complexity" evidence="24">
    <location>
        <begin position="622"/>
        <end position="635"/>
    </location>
</feature>
<dbReference type="InterPro" id="IPR036236">
    <property type="entry name" value="Znf_C2H2_sf"/>
</dbReference>
<dbReference type="GO" id="GO:0048023">
    <property type="term" value="P:positive regulation of melanin biosynthetic process"/>
    <property type="evidence" value="ECO:0007669"/>
    <property type="project" value="UniProtKB-ARBA"/>
</dbReference>
<evidence type="ECO:0000256" key="8">
    <source>
        <dbReference type="ARBA" id="ARBA00022737"/>
    </source>
</evidence>
<evidence type="ECO:0000313" key="27">
    <source>
        <dbReference type="EMBL" id="KAK1798853.1"/>
    </source>
</evidence>
<dbReference type="GO" id="GO:0045944">
    <property type="term" value="P:positive regulation of transcription by RNA polymerase II"/>
    <property type="evidence" value="ECO:0007669"/>
    <property type="project" value="UniProtKB-ARBA"/>
</dbReference>
<evidence type="ECO:0000256" key="22">
    <source>
        <dbReference type="PROSITE-ProRule" id="PRU00042"/>
    </source>
</evidence>
<evidence type="ECO:0000256" key="3">
    <source>
        <dbReference type="ARBA" id="ARBA00009867"/>
    </source>
</evidence>
<keyword evidence="13" id="KW-0805">Transcription regulation</keyword>
<dbReference type="Pfam" id="PF00096">
    <property type="entry name" value="zf-C2H2"/>
    <property type="match status" value="3"/>
</dbReference>
<keyword evidence="16" id="KW-0804">Transcription</keyword>
<keyword evidence="14 23" id="KW-0238">DNA-binding</keyword>
<dbReference type="SMART" id="SM00389">
    <property type="entry name" value="HOX"/>
    <property type="match status" value="1"/>
</dbReference>
<dbReference type="Pfam" id="PF05605">
    <property type="entry name" value="zf-Di19"/>
    <property type="match status" value="1"/>
</dbReference>
<name>A0AAD8ZG31_9TELE</name>
<dbReference type="FunFam" id="1.10.10.60:FF:000105">
    <property type="entry name" value="Zinc finger E-box binding homeobox 2"/>
    <property type="match status" value="1"/>
</dbReference>
<evidence type="ECO:0000256" key="10">
    <source>
        <dbReference type="ARBA" id="ARBA00022833"/>
    </source>
</evidence>
<dbReference type="GO" id="GO:0000981">
    <property type="term" value="F:DNA-binding transcription factor activity, RNA polymerase II-specific"/>
    <property type="evidence" value="ECO:0007669"/>
    <property type="project" value="TreeGrafter"/>
</dbReference>
<evidence type="ECO:0000256" key="1">
    <source>
        <dbReference type="ARBA" id="ARBA00004123"/>
    </source>
</evidence>
<dbReference type="Gene3D" id="1.10.10.60">
    <property type="entry name" value="Homeodomain-like"/>
    <property type="match status" value="1"/>
</dbReference>
<evidence type="ECO:0000256" key="2">
    <source>
        <dbReference type="ARBA" id="ARBA00004286"/>
    </source>
</evidence>
<keyword evidence="28" id="KW-1185">Reference proteome</keyword>
<dbReference type="PROSITE" id="PS00028">
    <property type="entry name" value="ZINC_FINGER_C2H2_1"/>
    <property type="match status" value="4"/>
</dbReference>
<evidence type="ECO:0000256" key="4">
    <source>
        <dbReference type="ARBA" id="ARBA00022454"/>
    </source>
</evidence>
<evidence type="ECO:0000256" key="23">
    <source>
        <dbReference type="PROSITE-ProRule" id="PRU00108"/>
    </source>
</evidence>
<keyword evidence="12" id="KW-0007">Acetylation</keyword>
<dbReference type="InterPro" id="IPR001356">
    <property type="entry name" value="HD"/>
</dbReference>
<dbReference type="GO" id="GO:0030177">
    <property type="term" value="P:positive regulation of Wnt signaling pathway"/>
    <property type="evidence" value="ECO:0007669"/>
    <property type="project" value="UniProtKB-ARBA"/>
</dbReference>
<dbReference type="PROSITE" id="PS50071">
    <property type="entry name" value="HOMEOBOX_2"/>
    <property type="match status" value="1"/>
</dbReference>
<evidence type="ECO:0000256" key="20">
    <source>
        <dbReference type="ARBA" id="ARBA00080819"/>
    </source>
</evidence>
<evidence type="ECO:0000256" key="21">
    <source>
        <dbReference type="ARBA" id="ARBA00082894"/>
    </source>
</evidence>
<dbReference type="FunFam" id="3.30.160.60:FF:001674">
    <property type="entry name" value="Putative zinc finger E-box-binding homeobox 2"/>
    <property type="match status" value="1"/>
</dbReference>
<comment type="similarity">
    <text evidence="3">Belongs to the delta-EF1/ZFH-1 C2H2-type zinc-finger family.</text>
</comment>
<evidence type="ECO:0000256" key="18">
    <source>
        <dbReference type="ARBA" id="ARBA00058733"/>
    </source>
</evidence>
<dbReference type="Gene3D" id="3.30.160.60">
    <property type="entry name" value="Classic Zinc Finger"/>
    <property type="match status" value="5"/>
</dbReference>
<evidence type="ECO:0000256" key="16">
    <source>
        <dbReference type="ARBA" id="ARBA00023163"/>
    </source>
</evidence>
<feature type="compositionally biased region" description="Low complexity" evidence="24">
    <location>
        <begin position="1061"/>
        <end position="1089"/>
    </location>
</feature>
<dbReference type="InterPro" id="IPR051574">
    <property type="entry name" value="ZnF_E-box_Homeobox"/>
</dbReference>
<evidence type="ECO:0000256" key="15">
    <source>
        <dbReference type="ARBA" id="ARBA00023155"/>
    </source>
</evidence>
<keyword evidence="17 23" id="KW-0539">Nucleus</keyword>
<dbReference type="PANTHER" id="PTHR24391">
    <property type="entry name" value="HISTONE H4 TRANSCRIPTION FACTOR-RELATED"/>
    <property type="match status" value="1"/>
</dbReference>
<comment type="caution">
    <text evidence="27">The sequence shown here is derived from an EMBL/GenBank/DDBJ whole genome shotgun (WGS) entry which is preliminary data.</text>
</comment>
<evidence type="ECO:0000313" key="28">
    <source>
        <dbReference type="Proteomes" id="UP001239994"/>
    </source>
</evidence>
<evidence type="ECO:0000256" key="24">
    <source>
        <dbReference type="SAM" id="MobiDB-lite"/>
    </source>
</evidence>
<accession>A0AAD8ZG31</accession>
<evidence type="ECO:0000256" key="9">
    <source>
        <dbReference type="ARBA" id="ARBA00022771"/>
    </source>
</evidence>
<feature type="domain" description="C2H2-type" evidence="26">
    <location>
        <begin position="557"/>
        <end position="584"/>
    </location>
</feature>
<feature type="region of interest" description="Disordered" evidence="24">
    <location>
        <begin position="620"/>
        <end position="639"/>
    </location>
</feature>
<organism evidence="27 28">
    <name type="scientific">Electrophorus voltai</name>
    <dbReference type="NCBI Taxonomy" id="2609070"/>
    <lineage>
        <taxon>Eukaryota</taxon>
        <taxon>Metazoa</taxon>
        <taxon>Chordata</taxon>
        <taxon>Craniata</taxon>
        <taxon>Vertebrata</taxon>
        <taxon>Euteleostomi</taxon>
        <taxon>Actinopterygii</taxon>
        <taxon>Neopterygii</taxon>
        <taxon>Teleostei</taxon>
        <taxon>Ostariophysi</taxon>
        <taxon>Gymnotiformes</taxon>
        <taxon>Gymnotoidei</taxon>
        <taxon>Gymnotidae</taxon>
        <taxon>Electrophorus</taxon>
    </lineage>
</organism>
<feature type="domain" description="C2H2-type" evidence="26">
    <location>
        <begin position="516"/>
        <end position="543"/>
    </location>
</feature>
<dbReference type="GO" id="GO:0005694">
    <property type="term" value="C:chromosome"/>
    <property type="evidence" value="ECO:0007669"/>
    <property type="project" value="UniProtKB-SubCell"/>
</dbReference>
<keyword evidence="9 22" id="KW-0863">Zinc-finger</keyword>
<keyword evidence="10" id="KW-0862">Zinc</keyword>
<dbReference type="PROSITE" id="PS50157">
    <property type="entry name" value="ZINC_FINGER_C2H2_2"/>
    <property type="match status" value="5"/>
</dbReference>
<keyword evidence="15 23" id="KW-0371">Homeobox</keyword>
<keyword evidence="11" id="KW-0832">Ubl conjugation</keyword>
<gene>
    <name evidence="27" type="ORF">P4O66_007135</name>
</gene>
<feature type="domain" description="C2H2-type" evidence="26">
    <location>
        <begin position="486"/>
        <end position="514"/>
    </location>
</feature>
<reference evidence="27" key="1">
    <citation type="submission" date="2023-03" db="EMBL/GenBank/DDBJ databases">
        <title>Electrophorus voltai genome.</title>
        <authorList>
            <person name="Bian C."/>
        </authorList>
    </citation>
    <scope>NUCLEOTIDE SEQUENCE</scope>
    <source>
        <strain evidence="27">CB-2022</strain>
        <tissue evidence="27">Muscle</tissue>
    </source>
</reference>
<keyword evidence="5" id="KW-1017">Isopeptide bond</keyword>
<dbReference type="SUPFAM" id="SSF57667">
    <property type="entry name" value="beta-beta-alpha zinc fingers"/>
    <property type="match status" value="3"/>
</dbReference>
<comment type="subcellular location">
    <subcellularLocation>
        <location evidence="2">Chromosome</location>
    </subcellularLocation>
    <subcellularLocation>
        <location evidence="1 23">Nucleus</location>
    </subcellularLocation>
</comment>
<evidence type="ECO:0000256" key="17">
    <source>
        <dbReference type="ARBA" id="ARBA00023242"/>
    </source>
</evidence>
<evidence type="ECO:0000259" key="26">
    <source>
        <dbReference type="PROSITE" id="PS50157"/>
    </source>
</evidence>
<comment type="function">
    <text evidence="18">Transcriptional inhibitor that binds to DNA sequence 5'-CACCT-3' in different promoters. Represses transcription of E-cadherin. Represses expression of MEOX2.</text>
</comment>
<dbReference type="Proteomes" id="UP001239994">
    <property type="component" value="Unassembled WGS sequence"/>
</dbReference>
<dbReference type="FunFam" id="3.30.160.60:FF:000145">
    <property type="entry name" value="Zinc finger protein 574"/>
    <property type="match status" value="1"/>
</dbReference>
<dbReference type="FunFam" id="3.30.160.60:FF:000082">
    <property type="entry name" value="Putative zinc finger E-box-binding homeobox 2"/>
    <property type="match status" value="1"/>
</dbReference>
<keyword evidence="8" id="KW-0677">Repeat</keyword>
<evidence type="ECO:0000259" key="25">
    <source>
        <dbReference type="PROSITE" id="PS50071"/>
    </source>
</evidence>
<dbReference type="GO" id="GO:0005654">
    <property type="term" value="C:nucleoplasm"/>
    <property type="evidence" value="ECO:0007669"/>
    <property type="project" value="UniProtKB-ARBA"/>
</dbReference>
<evidence type="ECO:0000256" key="14">
    <source>
        <dbReference type="ARBA" id="ARBA00023125"/>
    </source>
</evidence>
<dbReference type="EMBL" id="JAROKS010000012">
    <property type="protein sequence ID" value="KAK1798853.1"/>
    <property type="molecule type" value="Genomic_DNA"/>
</dbReference>
<evidence type="ECO:0000256" key="5">
    <source>
        <dbReference type="ARBA" id="ARBA00022499"/>
    </source>
</evidence>
<evidence type="ECO:0000256" key="13">
    <source>
        <dbReference type="ARBA" id="ARBA00023015"/>
    </source>
</evidence>
<keyword evidence="4" id="KW-0158">Chromosome</keyword>
<dbReference type="InterPro" id="IPR013087">
    <property type="entry name" value="Znf_C2H2_type"/>
</dbReference>
<dbReference type="InterPro" id="IPR008598">
    <property type="entry name" value="Di19_Zn-bd"/>
</dbReference>
<feature type="region of interest" description="Disordered" evidence="24">
    <location>
        <begin position="1036"/>
        <end position="1089"/>
    </location>
</feature>
<feature type="compositionally biased region" description="Polar residues" evidence="24">
    <location>
        <begin position="82"/>
        <end position="92"/>
    </location>
</feature>
<evidence type="ECO:0000256" key="19">
    <source>
        <dbReference type="ARBA" id="ARBA00067197"/>
    </source>
</evidence>
<dbReference type="FunFam" id="3.30.160.60:FF:000013">
    <property type="entry name" value="Putative zinc finger E-box-binding homeobox 2"/>
    <property type="match status" value="2"/>
</dbReference>
<feature type="region of interest" description="Disordered" evidence="24">
    <location>
        <begin position="308"/>
        <end position="351"/>
    </location>
</feature>
<feature type="compositionally biased region" description="Basic and acidic residues" evidence="24">
    <location>
        <begin position="61"/>
        <end position="81"/>
    </location>
</feature>
<evidence type="ECO:0000256" key="7">
    <source>
        <dbReference type="ARBA" id="ARBA00022723"/>
    </source>
</evidence>
<evidence type="ECO:0000256" key="12">
    <source>
        <dbReference type="ARBA" id="ARBA00022990"/>
    </source>
</evidence>
<sequence>MAEVHCSHTQWGCQEEKERDHGVVGMGKVCVDFTGLTASEVDWPLEPTSTRGVCPHQTLTLKDDPSSPGKPERTGTREAKHSITQNVRQPCQGSTMGNTPDYVVCPPYQIRAHMSMRCGLCSLHPLLSFSPRAPPPSCPRPRIRCRLALLRRDVSPDADRISLRWFGPRSGWLRLVDSCRARRFHLKAQQPAPCRKAVCEAQSALLQHWTFKMAAVSLFSDLDNCDGNFNKWSLFFKFSHHAFSVRTEVEHEECQIQGEGVLPEGRRAHLSERAAFDSFTGPRQGLGLYFVFVFVCASVLNYENVVETGSETEEEDKLPVSEEDGLLNGVGSPASLANHEPAAPPSPRLGHTLMTKAEDEDEEMRDSGVEHVWHENDMLRASVDGTDELKDDFDCMGADATLQPVGNGTVKSVDCMSEFEEFFAKRKLPDVEAHVVSIADYLQRSDTAIIYPEAPEEIARLGTPEATGPEENDLPPGTPDAFAQLLTCPYCDRGYKRLTSLKEHIKYRHEKNEENFSCPLCSYTFAYRTQLERHMATHKPGRDQHQLLNQGSGNRKFKCTECGKAFKYKHHLKEHLRIHSGEKPYECPNCKKRFSHSGSYSSHISSKKCIGLITVNGRMRNSMKSGSSPTSASSSPTNAAITQLRHKLENGKPLGPHEQPTHLSIKSEPLDFNDYKLMMASHGYGTPAPFLNGGMGAGSPLGIPNSQSPLQHLGVGMDSQTLGYPSLANNLSEVQKVLQIVDNTVCRQKMDCKPEELSKLKAYMKELGSQIEERKQGLASPGGPQTGLPLVNHNGATKSIIDYTLEKVNEAKACLQSLNTDSKRQISNIKKEKLNHMIDLGAEEKMHENNIMFTPFSCQYCKETFPGPIPLHQHERYLCKMNEEIKAVLQPSDNIMPGKQGMFGEKHAHPLSAIISEKVLTSSINPYKDHMSVLKAYFAMNMEPNSEELLKISIAVGLPQEFVKEWFEQRKVYQYASSRTPPLDRNTLEVGLPAANHMPIKDSAHARSPLSLVKSLDRITSPSIAELHNNINNCDAPLRLSKTPQFPGPKQLGDKLDHSRSNTPSPLNLSSASSKNSHSSSYTPNSLTSEDLQAEPLDLSLPKLLKEPKHVLSLRGRPKPNGAPLDHNPIASPREHLEEPLNLAYLSKKEFGSPNSSLDKSTSPMFGINPFAAKPLYTSLPPQSAFPAAPFMPPVQASLPGLRPYPTLDQMSFLPHMAYTYTTGAASFAELQQRRKYQRKPGFQGELLDGTAGYLSGLDDMTDSDACLTRKKIKKTESGKRPHQCQICKKAFKHKHHLIEHSRLHSGEKPYQCDKCGKRFSHSGSYSQHMNHRYSYCKREAEEREAAEREARDKGHLEPTELLMKRAYLQGLTPPPVYPERPERDAILRDGVVVDGVGGGARSGARARPEEAEGPYGKERGGRREEEFEEFEEESENKSVDTDLDTARDEENGEHSMDDSSLDGKTETKSDHEDNMEDAM</sequence>
<dbReference type="SMART" id="SM00355">
    <property type="entry name" value="ZnF_C2H2"/>
    <property type="match status" value="7"/>
</dbReference>
<evidence type="ECO:0000256" key="11">
    <source>
        <dbReference type="ARBA" id="ARBA00022843"/>
    </source>
</evidence>
<feature type="domain" description="C2H2-type" evidence="26">
    <location>
        <begin position="1311"/>
        <end position="1339"/>
    </location>
</feature>
<dbReference type="GO" id="GO:0008270">
    <property type="term" value="F:zinc ion binding"/>
    <property type="evidence" value="ECO:0007669"/>
    <property type="project" value="UniProtKB-KW"/>
</dbReference>
<proteinExistence type="inferred from homology"/>
<feature type="domain" description="Homeobox" evidence="25">
    <location>
        <begin position="928"/>
        <end position="977"/>
    </location>
</feature>
<feature type="region of interest" description="Disordered" evidence="24">
    <location>
        <begin position="1399"/>
        <end position="1480"/>
    </location>
</feature>
<feature type="domain" description="C2H2-type" evidence="26">
    <location>
        <begin position="1283"/>
        <end position="1310"/>
    </location>
</feature>
<dbReference type="GO" id="GO:0000978">
    <property type="term" value="F:RNA polymerase II cis-regulatory region sequence-specific DNA binding"/>
    <property type="evidence" value="ECO:0007669"/>
    <property type="project" value="TreeGrafter"/>
</dbReference>
<feature type="region of interest" description="Disordered" evidence="24">
    <location>
        <begin position="54"/>
        <end position="92"/>
    </location>
</feature>
<dbReference type="PANTHER" id="PTHR24391:SF11">
    <property type="entry name" value="ZINC FINGER E-BOX-BINDING HOMEOBOX 2"/>
    <property type="match status" value="1"/>
</dbReference>
<feature type="compositionally biased region" description="Basic and acidic residues" evidence="24">
    <location>
        <begin position="1436"/>
        <end position="1473"/>
    </location>
</feature>